<dbReference type="PANTHER" id="PTHR42734">
    <property type="entry name" value="METAL TRANSPORT SYSTEM ATP-BINDING PROTEIN TM_0124-RELATED"/>
    <property type="match status" value="1"/>
</dbReference>
<keyword evidence="2" id="KW-0813">Transport</keyword>
<comment type="caution">
    <text evidence="6">The sequence shown here is derived from an EMBL/GenBank/DDBJ whole genome shotgun (WGS) entry which is preliminary data.</text>
</comment>
<dbReference type="CDD" id="cd03235">
    <property type="entry name" value="ABC_Metallic_Cations"/>
    <property type="match status" value="1"/>
</dbReference>
<dbReference type="InterPro" id="IPR050153">
    <property type="entry name" value="Metal_Ion_Import_ABC"/>
</dbReference>
<organism evidence="6 7">
    <name type="scientific">Deinococcus radiophilus</name>
    <dbReference type="NCBI Taxonomy" id="32062"/>
    <lineage>
        <taxon>Bacteria</taxon>
        <taxon>Thermotogati</taxon>
        <taxon>Deinococcota</taxon>
        <taxon>Deinococci</taxon>
        <taxon>Deinococcales</taxon>
        <taxon>Deinococcaceae</taxon>
        <taxon>Deinococcus</taxon>
    </lineage>
</organism>
<reference evidence="6 7" key="1">
    <citation type="submission" date="2018-12" db="EMBL/GenBank/DDBJ databases">
        <title>Deinococcus radiophilus ATCC 27603 genome sequencing and assembly.</title>
        <authorList>
            <person name="Maclea K.S."/>
            <person name="Maynard C.R."/>
        </authorList>
    </citation>
    <scope>NUCLEOTIDE SEQUENCE [LARGE SCALE GENOMIC DNA]</scope>
    <source>
        <strain evidence="6 7">ATCC 27603</strain>
    </source>
</reference>
<dbReference type="AlphaFoldDB" id="A0A431VS51"/>
<feature type="domain" description="ABC transporter" evidence="5">
    <location>
        <begin position="10"/>
        <end position="242"/>
    </location>
</feature>
<dbReference type="PROSITE" id="PS50893">
    <property type="entry name" value="ABC_TRANSPORTER_2"/>
    <property type="match status" value="1"/>
</dbReference>
<dbReference type="PROSITE" id="PS00211">
    <property type="entry name" value="ABC_TRANSPORTER_1"/>
    <property type="match status" value="1"/>
</dbReference>
<proteinExistence type="inferred from homology"/>
<accession>A0A431VS51</accession>
<dbReference type="GO" id="GO:0016887">
    <property type="term" value="F:ATP hydrolysis activity"/>
    <property type="evidence" value="ECO:0007669"/>
    <property type="project" value="InterPro"/>
</dbReference>
<evidence type="ECO:0000256" key="1">
    <source>
        <dbReference type="ARBA" id="ARBA00005417"/>
    </source>
</evidence>
<keyword evidence="4 6" id="KW-0067">ATP-binding</keyword>
<dbReference type="InterPro" id="IPR017871">
    <property type="entry name" value="ABC_transporter-like_CS"/>
</dbReference>
<dbReference type="InterPro" id="IPR003593">
    <property type="entry name" value="AAA+_ATPase"/>
</dbReference>
<keyword evidence="3" id="KW-0547">Nucleotide-binding</keyword>
<name>A0A431VS51_9DEIO</name>
<dbReference type="Proteomes" id="UP000277766">
    <property type="component" value="Unassembled WGS sequence"/>
</dbReference>
<gene>
    <name evidence="6" type="ORF">EJ104_09250</name>
</gene>
<dbReference type="RefSeq" id="WP_126352440.1">
    <property type="nucleotide sequence ID" value="NZ_CP086382.1"/>
</dbReference>
<dbReference type="InterPro" id="IPR027417">
    <property type="entry name" value="P-loop_NTPase"/>
</dbReference>
<dbReference type="FunFam" id="3.40.50.300:FF:000134">
    <property type="entry name" value="Iron-enterobactin ABC transporter ATP-binding protein"/>
    <property type="match status" value="1"/>
</dbReference>
<evidence type="ECO:0000256" key="3">
    <source>
        <dbReference type="ARBA" id="ARBA00022741"/>
    </source>
</evidence>
<dbReference type="EMBL" id="RXPE01000019">
    <property type="protein sequence ID" value="RTR26025.1"/>
    <property type="molecule type" value="Genomic_DNA"/>
</dbReference>
<dbReference type="SMART" id="SM00382">
    <property type="entry name" value="AAA"/>
    <property type="match status" value="1"/>
</dbReference>
<keyword evidence="7" id="KW-1185">Reference proteome</keyword>
<dbReference type="PANTHER" id="PTHR42734:SF5">
    <property type="entry name" value="IRON TRANSPORT SYSTEM ATP-BINDING PROTEIN HI_0361-RELATED"/>
    <property type="match status" value="1"/>
</dbReference>
<evidence type="ECO:0000313" key="6">
    <source>
        <dbReference type="EMBL" id="RTR26025.1"/>
    </source>
</evidence>
<evidence type="ECO:0000313" key="7">
    <source>
        <dbReference type="Proteomes" id="UP000277766"/>
    </source>
</evidence>
<sequence>MKASNTQPFMELDRLSVTYGETPAVWDVSLQIPGGSLTAIVGPNGAGKSTLLKASLGLIPRVGGQVRYFGQPLARVRQRVGYVPQRSEVDWDFPAHALDVVEMGLYGQLGWFRRPGARERARALECLSRVNMQDFAGRQISQLSGGQQQRVFLARALAQEADLTLMDEPFAGVDATTERAILDVLRELRDQGRSVVVVHHDLDTVREYFDRVILLNRELVAAGPVASTFTPQNLQAAYGAGRLLDGRLPAWT</sequence>
<evidence type="ECO:0000256" key="2">
    <source>
        <dbReference type="ARBA" id="ARBA00022448"/>
    </source>
</evidence>
<evidence type="ECO:0000256" key="4">
    <source>
        <dbReference type="ARBA" id="ARBA00022840"/>
    </source>
</evidence>
<dbReference type="SUPFAM" id="SSF52540">
    <property type="entry name" value="P-loop containing nucleoside triphosphate hydrolases"/>
    <property type="match status" value="1"/>
</dbReference>
<dbReference type="GO" id="GO:0005524">
    <property type="term" value="F:ATP binding"/>
    <property type="evidence" value="ECO:0007669"/>
    <property type="project" value="UniProtKB-KW"/>
</dbReference>
<protein>
    <submittedName>
        <fullName evidence="6">Metal ABC transporter ATP-binding protein</fullName>
    </submittedName>
</protein>
<evidence type="ECO:0000259" key="5">
    <source>
        <dbReference type="PROSITE" id="PS50893"/>
    </source>
</evidence>
<comment type="similarity">
    <text evidence="1">Belongs to the ABC transporter superfamily.</text>
</comment>
<dbReference type="OrthoDB" id="9806726at2"/>
<dbReference type="InterPro" id="IPR003439">
    <property type="entry name" value="ABC_transporter-like_ATP-bd"/>
</dbReference>
<dbReference type="Pfam" id="PF00005">
    <property type="entry name" value="ABC_tran"/>
    <property type="match status" value="1"/>
</dbReference>
<dbReference type="Gene3D" id="3.40.50.300">
    <property type="entry name" value="P-loop containing nucleotide triphosphate hydrolases"/>
    <property type="match status" value="1"/>
</dbReference>